<evidence type="ECO:0000256" key="4">
    <source>
        <dbReference type="ARBA" id="ARBA00023008"/>
    </source>
</evidence>
<dbReference type="CDD" id="cd13905">
    <property type="entry name" value="CuRO_3_tcLLC2_insect_like"/>
    <property type="match status" value="1"/>
</dbReference>
<dbReference type="CDD" id="cd13858">
    <property type="entry name" value="CuRO_1_tcLCC2_insect_like"/>
    <property type="match status" value="1"/>
</dbReference>
<dbReference type="InterPro" id="IPR033138">
    <property type="entry name" value="Cu_oxidase_CS"/>
</dbReference>
<accession>A0A9N9WP59</accession>
<reference evidence="8" key="2">
    <citation type="submission" date="2022-10" db="EMBL/GenBank/DDBJ databases">
        <authorList>
            <consortium name="ENA_rothamsted_submissions"/>
            <consortium name="culmorum"/>
            <person name="King R."/>
        </authorList>
    </citation>
    <scope>NUCLEOTIDE SEQUENCE</scope>
</reference>
<dbReference type="AlphaFoldDB" id="A0A9N9WP59"/>
<dbReference type="PROSITE" id="PS00080">
    <property type="entry name" value="MULTICOPPER_OXIDASE2"/>
    <property type="match status" value="1"/>
</dbReference>
<evidence type="ECO:0000259" key="5">
    <source>
        <dbReference type="Pfam" id="PF00394"/>
    </source>
</evidence>
<feature type="domain" description="Plastocyanin-like" evidence="7">
    <location>
        <begin position="106"/>
        <end position="213"/>
    </location>
</feature>
<evidence type="ECO:0000313" key="9">
    <source>
        <dbReference type="Proteomes" id="UP001153620"/>
    </source>
</evidence>
<comment type="similarity">
    <text evidence="1">Belongs to the multicopper oxidase family.</text>
</comment>
<proteinExistence type="inferred from homology"/>
<dbReference type="InterPro" id="IPR011706">
    <property type="entry name" value="Cu-oxidase_C"/>
</dbReference>
<dbReference type="PROSITE" id="PS00079">
    <property type="entry name" value="MULTICOPPER_OXIDASE1"/>
    <property type="match status" value="1"/>
</dbReference>
<dbReference type="Proteomes" id="UP001153620">
    <property type="component" value="Chromosome 2"/>
</dbReference>
<dbReference type="GO" id="GO:0005507">
    <property type="term" value="F:copper ion binding"/>
    <property type="evidence" value="ECO:0007669"/>
    <property type="project" value="InterPro"/>
</dbReference>
<dbReference type="Pfam" id="PF07731">
    <property type="entry name" value="Cu-oxidase_2"/>
    <property type="match status" value="1"/>
</dbReference>
<keyword evidence="3" id="KW-0560">Oxidoreductase</keyword>
<dbReference type="GO" id="GO:0005886">
    <property type="term" value="C:plasma membrane"/>
    <property type="evidence" value="ECO:0007669"/>
    <property type="project" value="TreeGrafter"/>
</dbReference>
<dbReference type="InterPro" id="IPR045087">
    <property type="entry name" value="Cu-oxidase_fam"/>
</dbReference>
<dbReference type="OrthoDB" id="2121828at2759"/>
<gene>
    <name evidence="8" type="ORF">CHIRRI_LOCUS6273</name>
</gene>
<name>A0A9N9WP59_9DIPT</name>
<dbReference type="InterPro" id="IPR001117">
    <property type="entry name" value="Cu-oxidase_2nd"/>
</dbReference>
<dbReference type="PANTHER" id="PTHR11709">
    <property type="entry name" value="MULTI-COPPER OXIDASE"/>
    <property type="match status" value="1"/>
</dbReference>
<evidence type="ECO:0000256" key="2">
    <source>
        <dbReference type="ARBA" id="ARBA00022723"/>
    </source>
</evidence>
<evidence type="ECO:0000259" key="7">
    <source>
        <dbReference type="Pfam" id="PF07732"/>
    </source>
</evidence>
<organism evidence="8 9">
    <name type="scientific">Chironomus riparius</name>
    <dbReference type="NCBI Taxonomy" id="315576"/>
    <lineage>
        <taxon>Eukaryota</taxon>
        <taxon>Metazoa</taxon>
        <taxon>Ecdysozoa</taxon>
        <taxon>Arthropoda</taxon>
        <taxon>Hexapoda</taxon>
        <taxon>Insecta</taxon>
        <taxon>Pterygota</taxon>
        <taxon>Neoptera</taxon>
        <taxon>Endopterygota</taxon>
        <taxon>Diptera</taxon>
        <taxon>Nematocera</taxon>
        <taxon>Chironomoidea</taxon>
        <taxon>Chironomidae</taxon>
        <taxon>Chironominae</taxon>
        <taxon>Chironomus</taxon>
    </lineage>
</organism>
<dbReference type="GO" id="GO:0006826">
    <property type="term" value="P:iron ion transport"/>
    <property type="evidence" value="ECO:0007669"/>
    <property type="project" value="TreeGrafter"/>
</dbReference>
<dbReference type="CDD" id="cd13884">
    <property type="entry name" value="CuRO_2_tcLCC_insect_like"/>
    <property type="match status" value="1"/>
</dbReference>
<dbReference type="InterPro" id="IPR002355">
    <property type="entry name" value="Cu_oxidase_Cu_BS"/>
</dbReference>
<evidence type="ECO:0000313" key="8">
    <source>
        <dbReference type="EMBL" id="CAG9803373.1"/>
    </source>
</evidence>
<dbReference type="GO" id="GO:0016491">
    <property type="term" value="F:oxidoreductase activity"/>
    <property type="evidence" value="ECO:0007669"/>
    <property type="project" value="UniProtKB-KW"/>
</dbReference>
<dbReference type="PANTHER" id="PTHR11709:SF394">
    <property type="entry name" value="FI03373P-RELATED"/>
    <property type="match status" value="1"/>
</dbReference>
<evidence type="ECO:0000256" key="3">
    <source>
        <dbReference type="ARBA" id="ARBA00023002"/>
    </source>
</evidence>
<evidence type="ECO:0000256" key="1">
    <source>
        <dbReference type="ARBA" id="ARBA00010609"/>
    </source>
</evidence>
<reference evidence="8" key="1">
    <citation type="submission" date="2022-01" db="EMBL/GenBank/DDBJ databases">
        <authorList>
            <person name="King R."/>
        </authorList>
    </citation>
    <scope>NUCLEOTIDE SEQUENCE</scope>
</reference>
<dbReference type="EMBL" id="OU895878">
    <property type="protein sequence ID" value="CAG9803373.1"/>
    <property type="molecule type" value="Genomic_DNA"/>
</dbReference>
<keyword evidence="9" id="KW-1185">Reference proteome</keyword>
<dbReference type="InterPro" id="IPR011707">
    <property type="entry name" value="Cu-oxidase-like_N"/>
</dbReference>
<dbReference type="InterPro" id="IPR008972">
    <property type="entry name" value="Cupredoxin"/>
</dbReference>
<keyword evidence="4" id="KW-0186">Copper</keyword>
<dbReference type="Pfam" id="PF07732">
    <property type="entry name" value="Cu-oxidase_3"/>
    <property type="match status" value="1"/>
</dbReference>
<dbReference type="Pfam" id="PF00394">
    <property type="entry name" value="Cu-oxidase"/>
    <property type="match status" value="1"/>
</dbReference>
<dbReference type="Gene3D" id="2.60.40.420">
    <property type="entry name" value="Cupredoxins - blue copper proteins"/>
    <property type="match status" value="3"/>
</dbReference>
<dbReference type="FunFam" id="2.60.40.420:FF:000045">
    <property type="entry name" value="Laccase 2"/>
    <property type="match status" value="1"/>
</dbReference>
<protein>
    <submittedName>
        <fullName evidence="8">Uncharacterized protein</fullName>
    </submittedName>
</protein>
<feature type="domain" description="Plastocyanin-like" evidence="5">
    <location>
        <begin position="230"/>
        <end position="375"/>
    </location>
</feature>
<keyword evidence="2" id="KW-0479">Metal-binding</keyword>
<feature type="domain" description="Plastocyanin-like" evidence="6">
    <location>
        <begin position="514"/>
        <end position="634"/>
    </location>
</feature>
<evidence type="ECO:0000259" key="6">
    <source>
        <dbReference type="Pfam" id="PF07731"/>
    </source>
</evidence>
<sequence length="658" mass="75878">MKFIIFIFVLLNFACIDGFLSYPFFAKNLLGTFLTSIKYDENKDMKENLMKYAVHGDTCYRDCQKNDTRVCYFKFQIKYYQVLSGACDECLNGNLTMCIIKKCVTADGFQRGFLSINFQLPSPSIHVCKHDIIIVDVFNEAEGIATSIHWHGMKQMGTQFSDGVPYLTQCPIPYFSNYRYIFYADDVGTHFYHSHSGNQKADGLSGALIVREAEADNPNSKYYDYDLPQHVLFASDWMHDFSDNYLPGMAKRSALTESLLINGRGRFLNPTGNYTDSPLSIFYVQKGKKYRFRLINSATNVCPYQFQIEKHNFTIIATELSYIKPFVADTLHYLSGERYDIVVDANQSAGDYWIRIRELEPCWKNTEVFAILRYQDKEVRSSQSKIQFAPKEPPTWNETYPKITLFNSLKPKVEDVPLIELQSYETDRLLLESKPDYSYHLFVDSPAFLNSIMFRRNNLKDFTFLTSDSSSNSSFVATINNITLSYPPFPLLLEQGRLTDSMFCNGHTLQDMNCLNGDNATVCKCIHRLKVDLGSKVEFIIYNIKDKIAHPMHLHGHKFQVVDQGLFEDIYKRSEIDHDLDMRGKNPPFKDTTVLPFPGYTRLRFHANNPGFWLFHCHFDWHISIGMALVVQVGDIDQMPKPSSSLPRCHPYSPVSMK</sequence>
<dbReference type="SUPFAM" id="SSF49503">
    <property type="entry name" value="Cupredoxins"/>
    <property type="match status" value="3"/>
</dbReference>